<evidence type="ECO:0000313" key="2">
    <source>
        <dbReference type="Proteomes" id="UP000053820"/>
    </source>
</evidence>
<sequence>MQHAGPGTGKFLISTATDEEGSSVKIGGIDQIGDDATPIVVDGAQVVWNIFEDPNKPGLYTMSLGNKNARYDDRLNVIADTQPGEIWRIRGTGTRNLFSIEVQGNIMPALCWAVSGPEPGSPVVIEPSVAKCEGHRQAPAM</sequence>
<proteinExistence type="predicted"/>
<dbReference type="AlphaFoldDB" id="A0A0C9WCB1"/>
<organism evidence="1 2">
    <name type="scientific">Hydnomerulius pinastri MD-312</name>
    <dbReference type="NCBI Taxonomy" id="994086"/>
    <lineage>
        <taxon>Eukaryota</taxon>
        <taxon>Fungi</taxon>
        <taxon>Dikarya</taxon>
        <taxon>Basidiomycota</taxon>
        <taxon>Agaricomycotina</taxon>
        <taxon>Agaricomycetes</taxon>
        <taxon>Agaricomycetidae</taxon>
        <taxon>Boletales</taxon>
        <taxon>Boletales incertae sedis</taxon>
        <taxon>Leucogyrophana</taxon>
    </lineage>
</organism>
<protein>
    <submittedName>
        <fullName evidence="1">Uncharacterized protein</fullName>
    </submittedName>
</protein>
<dbReference type="Proteomes" id="UP000053820">
    <property type="component" value="Unassembled WGS sequence"/>
</dbReference>
<name>A0A0C9WCB1_9AGAM</name>
<dbReference type="HOGENOM" id="CLU_1825536_0_0_1"/>
<accession>A0A0C9WCB1</accession>
<reference evidence="1 2" key="1">
    <citation type="submission" date="2014-04" db="EMBL/GenBank/DDBJ databases">
        <title>Evolutionary Origins and Diversification of the Mycorrhizal Mutualists.</title>
        <authorList>
            <consortium name="DOE Joint Genome Institute"/>
            <consortium name="Mycorrhizal Genomics Consortium"/>
            <person name="Kohler A."/>
            <person name="Kuo A."/>
            <person name="Nagy L.G."/>
            <person name="Floudas D."/>
            <person name="Copeland A."/>
            <person name="Barry K.W."/>
            <person name="Cichocki N."/>
            <person name="Veneault-Fourrey C."/>
            <person name="LaButti K."/>
            <person name="Lindquist E.A."/>
            <person name="Lipzen A."/>
            <person name="Lundell T."/>
            <person name="Morin E."/>
            <person name="Murat C."/>
            <person name="Riley R."/>
            <person name="Ohm R."/>
            <person name="Sun H."/>
            <person name="Tunlid A."/>
            <person name="Henrissat B."/>
            <person name="Grigoriev I.V."/>
            <person name="Hibbett D.S."/>
            <person name="Martin F."/>
        </authorList>
    </citation>
    <scope>NUCLEOTIDE SEQUENCE [LARGE SCALE GENOMIC DNA]</scope>
    <source>
        <strain evidence="1 2">MD-312</strain>
    </source>
</reference>
<keyword evidence="2" id="KW-1185">Reference proteome</keyword>
<evidence type="ECO:0000313" key="1">
    <source>
        <dbReference type="EMBL" id="KIJ61956.1"/>
    </source>
</evidence>
<dbReference type="EMBL" id="KN839858">
    <property type="protein sequence ID" value="KIJ61956.1"/>
    <property type="molecule type" value="Genomic_DNA"/>
</dbReference>
<gene>
    <name evidence="1" type="ORF">HYDPIDRAFT_169351</name>
</gene>